<gene>
    <name evidence="2" type="ORF">CDAR_516201</name>
</gene>
<protein>
    <submittedName>
        <fullName evidence="2">Uncharacterized protein</fullName>
    </submittedName>
</protein>
<reference evidence="2 3" key="1">
    <citation type="submission" date="2021-06" db="EMBL/GenBank/DDBJ databases">
        <title>Caerostris darwini draft genome.</title>
        <authorList>
            <person name="Kono N."/>
            <person name="Arakawa K."/>
        </authorList>
    </citation>
    <scope>NUCLEOTIDE SEQUENCE [LARGE SCALE GENOMIC DNA]</scope>
</reference>
<dbReference type="Proteomes" id="UP001054837">
    <property type="component" value="Unassembled WGS sequence"/>
</dbReference>
<keyword evidence="3" id="KW-1185">Reference proteome</keyword>
<comment type="caution">
    <text evidence="2">The sequence shown here is derived from an EMBL/GenBank/DDBJ whole genome shotgun (WGS) entry which is preliminary data.</text>
</comment>
<name>A0AAV4X2N8_9ARAC</name>
<feature type="region of interest" description="Disordered" evidence="1">
    <location>
        <begin position="61"/>
        <end position="111"/>
    </location>
</feature>
<organism evidence="2 3">
    <name type="scientific">Caerostris darwini</name>
    <dbReference type="NCBI Taxonomy" id="1538125"/>
    <lineage>
        <taxon>Eukaryota</taxon>
        <taxon>Metazoa</taxon>
        <taxon>Ecdysozoa</taxon>
        <taxon>Arthropoda</taxon>
        <taxon>Chelicerata</taxon>
        <taxon>Arachnida</taxon>
        <taxon>Araneae</taxon>
        <taxon>Araneomorphae</taxon>
        <taxon>Entelegynae</taxon>
        <taxon>Araneoidea</taxon>
        <taxon>Araneidae</taxon>
        <taxon>Caerostris</taxon>
    </lineage>
</organism>
<feature type="region of interest" description="Disordered" evidence="1">
    <location>
        <begin position="1"/>
        <end position="34"/>
    </location>
</feature>
<evidence type="ECO:0000313" key="3">
    <source>
        <dbReference type="Proteomes" id="UP001054837"/>
    </source>
</evidence>
<sequence length="111" mass="12283">MKDLSGRQVPRSHYSCREKQTQGAAETLSSAAAAPGIMRGHRKFGQLFHRRLPRLEVYLRPAPRGSWRAPSSPAEPPGNRTSYPRTPLQFPAVRLPDRPAARLGSEKVAAN</sequence>
<dbReference type="AlphaFoldDB" id="A0AAV4X2N8"/>
<proteinExistence type="predicted"/>
<evidence type="ECO:0000313" key="2">
    <source>
        <dbReference type="EMBL" id="GIY88038.1"/>
    </source>
</evidence>
<evidence type="ECO:0000256" key="1">
    <source>
        <dbReference type="SAM" id="MobiDB-lite"/>
    </source>
</evidence>
<feature type="compositionally biased region" description="Low complexity" evidence="1">
    <location>
        <begin position="24"/>
        <end position="34"/>
    </location>
</feature>
<dbReference type="EMBL" id="BPLQ01015437">
    <property type="protein sequence ID" value="GIY88038.1"/>
    <property type="molecule type" value="Genomic_DNA"/>
</dbReference>
<accession>A0AAV4X2N8</accession>